<dbReference type="Proteomes" id="UP000001857">
    <property type="component" value="Chromosome II"/>
</dbReference>
<dbReference type="KEGG" id="vfm:VFMJ11_A0321"/>
<proteinExistence type="predicted"/>
<organism evidence="1 2">
    <name type="scientific">Aliivibrio fischeri (strain MJ11)</name>
    <name type="common">Vibrio fischeri</name>
    <dbReference type="NCBI Taxonomy" id="388396"/>
    <lineage>
        <taxon>Bacteria</taxon>
        <taxon>Pseudomonadati</taxon>
        <taxon>Pseudomonadota</taxon>
        <taxon>Gammaproteobacteria</taxon>
        <taxon>Vibrionales</taxon>
        <taxon>Vibrionaceae</taxon>
        <taxon>Aliivibrio</taxon>
    </lineage>
</organism>
<protein>
    <submittedName>
        <fullName evidence="1">Amino-acid abc transporter binding protein</fullName>
    </submittedName>
</protein>
<evidence type="ECO:0000313" key="2">
    <source>
        <dbReference type="Proteomes" id="UP000001857"/>
    </source>
</evidence>
<reference evidence="1 2" key="2">
    <citation type="journal article" date="2009" name="Nature">
        <title>A single regulatory gene is sufficient to alter bacterial host range.</title>
        <authorList>
            <person name="Mandel M.J."/>
            <person name="Wollenberg M.S."/>
            <person name="Stabb E.V."/>
            <person name="Visick K.L."/>
            <person name="Ruby E.G."/>
        </authorList>
    </citation>
    <scope>NUCLEOTIDE SEQUENCE [LARGE SCALE GENOMIC DNA]</scope>
    <source>
        <strain evidence="1 2">MJ11</strain>
    </source>
</reference>
<gene>
    <name evidence="1" type="ordered locus">VFMJ11_A0321</name>
</gene>
<dbReference type="HOGENOM" id="CLU_3159171_0_0_6"/>
<name>B5ET58_ALIFM</name>
<dbReference type="AlphaFoldDB" id="B5ET58"/>
<dbReference type="EMBL" id="CP001133">
    <property type="protein sequence ID" value="ACH64489.1"/>
    <property type="molecule type" value="Genomic_DNA"/>
</dbReference>
<accession>B5ET58</accession>
<sequence>MRRMARKYVSKEPVHYVANISRYYVIYKQIAQLQIHREQRNAATYKLF</sequence>
<evidence type="ECO:0000313" key="1">
    <source>
        <dbReference type="EMBL" id="ACH64489.1"/>
    </source>
</evidence>
<reference evidence="2" key="1">
    <citation type="submission" date="2008-08" db="EMBL/GenBank/DDBJ databases">
        <title>Complete sequence of Vibrio fischeri strain MJ11.</title>
        <authorList>
            <person name="Mandel M.J."/>
            <person name="Stabb E.V."/>
            <person name="Ruby E.G."/>
            <person name="Ferriera S."/>
            <person name="Johnson J."/>
            <person name="Kravitz S."/>
            <person name="Beeson K."/>
            <person name="Sutton G."/>
            <person name="Rogers Y.-H."/>
            <person name="Friedman R."/>
            <person name="Frazier M."/>
            <person name="Venter J.C."/>
        </authorList>
    </citation>
    <scope>NUCLEOTIDE SEQUENCE [LARGE SCALE GENOMIC DNA]</scope>
    <source>
        <strain evidence="2">MJ11</strain>
    </source>
</reference>